<dbReference type="RefSeq" id="WP_188649154.1">
    <property type="nucleotide sequence ID" value="NZ_BMHQ01000024.1"/>
</dbReference>
<evidence type="ECO:0000256" key="1">
    <source>
        <dbReference type="SAM" id="MobiDB-lite"/>
    </source>
</evidence>
<evidence type="ECO:0000313" key="2">
    <source>
        <dbReference type="EMBL" id="GGE29760.1"/>
    </source>
</evidence>
<protein>
    <submittedName>
        <fullName evidence="2">Uncharacterized protein</fullName>
    </submittedName>
</protein>
<keyword evidence="3" id="KW-1185">Reference proteome</keyword>
<comment type="caution">
    <text evidence="2">The sequence shown here is derived from an EMBL/GenBank/DDBJ whole genome shotgun (WGS) entry which is preliminary data.</text>
</comment>
<dbReference type="AlphaFoldDB" id="A0A8J2VMZ9"/>
<dbReference type="EMBL" id="BMHQ01000024">
    <property type="protein sequence ID" value="GGE29760.1"/>
    <property type="molecule type" value="Genomic_DNA"/>
</dbReference>
<organism evidence="2 3">
    <name type="scientific">Marinithermofilum abyssi</name>
    <dbReference type="NCBI Taxonomy" id="1571185"/>
    <lineage>
        <taxon>Bacteria</taxon>
        <taxon>Bacillati</taxon>
        <taxon>Bacillota</taxon>
        <taxon>Bacilli</taxon>
        <taxon>Bacillales</taxon>
        <taxon>Thermoactinomycetaceae</taxon>
        <taxon>Marinithermofilum</taxon>
    </lineage>
</organism>
<dbReference type="Proteomes" id="UP000625210">
    <property type="component" value="Unassembled WGS sequence"/>
</dbReference>
<dbReference type="InterPro" id="IPR017850">
    <property type="entry name" value="Alkaline_phosphatase_core_sf"/>
</dbReference>
<dbReference type="SUPFAM" id="SSF53649">
    <property type="entry name" value="Alkaline phosphatase-like"/>
    <property type="match status" value="1"/>
</dbReference>
<reference evidence="2" key="2">
    <citation type="submission" date="2020-09" db="EMBL/GenBank/DDBJ databases">
        <authorList>
            <person name="Sun Q."/>
            <person name="Zhou Y."/>
        </authorList>
    </citation>
    <scope>NUCLEOTIDE SEQUENCE</scope>
    <source>
        <strain evidence="2">CGMCC 1.15179</strain>
    </source>
</reference>
<sequence length="233" mass="26007">MGQAIQEVTWIITGDSGQTGIGPKEENPVVRLDELLQPHVALSPGEHPTPETDIAICSNERMAYIYALKPSITVEKLAERLKQESRIDLIAWRSGQDVHVLNQEHGTKMRFRKGQTWTDGYNQRWEIEGDMKALDISAHNDSKQLTYGEYPDPLARLWAALHSHEGEYLVVSAKPKHQLAGNSTSPKHPGGGGHGSLHATDSLCPLIITGTDKRPKHLRNVDMKRFLIDLLTE</sequence>
<gene>
    <name evidence="2" type="ORF">GCM10011571_34930</name>
</gene>
<proteinExistence type="predicted"/>
<name>A0A8J2VMZ9_9BACL</name>
<feature type="region of interest" description="Disordered" evidence="1">
    <location>
        <begin position="177"/>
        <end position="196"/>
    </location>
</feature>
<evidence type="ECO:0000313" key="3">
    <source>
        <dbReference type="Proteomes" id="UP000625210"/>
    </source>
</evidence>
<accession>A0A8J2VMZ9</accession>
<reference evidence="2" key="1">
    <citation type="journal article" date="2014" name="Int. J. Syst. Evol. Microbiol.">
        <title>Complete genome sequence of Corynebacterium casei LMG S-19264T (=DSM 44701T), isolated from a smear-ripened cheese.</title>
        <authorList>
            <consortium name="US DOE Joint Genome Institute (JGI-PGF)"/>
            <person name="Walter F."/>
            <person name="Albersmeier A."/>
            <person name="Kalinowski J."/>
            <person name="Ruckert C."/>
        </authorList>
    </citation>
    <scope>NUCLEOTIDE SEQUENCE</scope>
    <source>
        <strain evidence="2">CGMCC 1.15179</strain>
    </source>
</reference>